<dbReference type="EMBL" id="MWPS01000011">
    <property type="protein sequence ID" value="OPG16903.1"/>
    <property type="molecule type" value="Genomic_DNA"/>
</dbReference>
<sequence length="184" mass="21648">MDLFSLTDEQTAYIRRLSYRYTQLRKSSIIDADDLIAVAKNRWWQFCVRLNQEGSPWDFDALAIIFRQQVKFAMRDAVRNSYPVKVTRSYQQKLQAYQMPNTISIDHALDITSDDGNIDQELWMDVMNALKELSHDEQLLLSLHIKDGYNFTEIAYVLDVAVSTITRRYQKTIEKLKKKLDVSR</sequence>
<dbReference type="NCBIfam" id="TIGR02937">
    <property type="entry name" value="sigma70-ECF"/>
    <property type="match status" value="1"/>
</dbReference>
<reference evidence="3 5" key="2">
    <citation type="submission" date="2017-02" db="EMBL/GenBank/DDBJ databases">
        <title>Draft genome of Acidibacillus ferrooxidans Huett2.</title>
        <authorList>
            <person name="Schopf S."/>
        </authorList>
    </citation>
    <scope>NUCLEOTIDE SEQUENCE [LARGE SCALE GENOMIC DNA]</scope>
    <source>
        <strain evidence="3 5">Huett2</strain>
    </source>
</reference>
<reference evidence="2 4" key="1">
    <citation type="submission" date="2016-02" db="EMBL/GenBank/DDBJ databases">
        <title>Draft genome sequence of Acidibacillus ferrooxidans SLC66.</title>
        <authorList>
            <person name="Oliveira G."/>
            <person name="Nancucheo I."/>
            <person name="Dall'Agnol H."/>
            <person name="Johnson B."/>
            <person name="Oliveira R."/>
            <person name="Nunes G.L."/>
            <person name="Tzotzos G."/>
            <person name="Orellana S.C."/>
            <person name="Salim A.C."/>
            <person name="Araujo F.M."/>
        </authorList>
    </citation>
    <scope>NUCLEOTIDE SEQUENCE [LARGE SCALE GENOMIC DNA]</scope>
    <source>
        <strain evidence="2 4">SLC66</strain>
    </source>
</reference>
<evidence type="ECO:0000259" key="1">
    <source>
        <dbReference type="Pfam" id="PF04545"/>
    </source>
</evidence>
<gene>
    <name evidence="2" type="ORF">AYW79_06500</name>
    <name evidence="3" type="ORF">B2M26_04065</name>
</gene>
<dbReference type="Pfam" id="PF04545">
    <property type="entry name" value="Sigma70_r4"/>
    <property type="match status" value="1"/>
</dbReference>
<dbReference type="OrthoDB" id="2989407at2"/>
<name>A0A162UFU7_9BACL</name>
<dbReference type="InterPro" id="IPR007630">
    <property type="entry name" value="RNA_pol_sigma70_r4"/>
</dbReference>
<proteinExistence type="predicted"/>
<comment type="caution">
    <text evidence="3">The sequence shown here is derived from an EMBL/GenBank/DDBJ whole genome shotgun (WGS) entry which is preliminary data.</text>
</comment>
<organism evidence="3 5">
    <name type="scientific">Ferroacidibacillus organovorans</name>
    <dbReference type="NCBI Taxonomy" id="1765683"/>
    <lineage>
        <taxon>Bacteria</taxon>
        <taxon>Bacillati</taxon>
        <taxon>Bacillota</taxon>
        <taxon>Bacilli</taxon>
        <taxon>Bacillales</taxon>
        <taxon>Alicyclobacillaceae</taxon>
        <taxon>Ferroacidibacillus</taxon>
    </lineage>
</organism>
<dbReference type="Proteomes" id="UP000190229">
    <property type="component" value="Unassembled WGS sequence"/>
</dbReference>
<feature type="domain" description="RNA polymerase sigma-70 region 4" evidence="1">
    <location>
        <begin position="129"/>
        <end position="178"/>
    </location>
</feature>
<evidence type="ECO:0000313" key="4">
    <source>
        <dbReference type="Proteomes" id="UP000077421"/>
    </source>
</evidence>
<dbReference type="SUPFAM" id="SSF88659">
    <property type="entry name" value="Sigma3 and sigma4 domains of RNA polymerase sigma factors"/>
    <property type="match status" value="1"/>
</dbReference>
<dbReference type="STRING" id="1765683.B2M26_04065"/>
<dbReference type="Gene3D" id="1.20.140.160">
    <property type="match status" value="1"/>
</dbReference>
<evidence type="ECO:0000313" key="5">
    <source>
        <dbReference type="Proteomes" id="UP000190229"/>
    </source>
</evidence>
<protein>
    <recommendedName>
        <fullName evidence="1">RNA polymerase sigma-70 region 4 domain-containing protein</fullName>
    </recommendedName>
</protein>
<dbReference type="InterPro" id="IPR014284">
    <property type="entry name" value="RNA_pol_sigma-70_dom"/>
</dbReference>
<dbReference type="InterPro" id="IPR013324">
    <property type="entry name" value="RNA_pol_sigma_r3/r4-like"/>
</dbReference>
<dbReference type="EMBL" id="LSUQ01000013">
    <property type="protein sequence ID" value="OAG94262.1"/>
    <property type="molecule type" value="Genomic_DNA"/>
</dbReference>
<accession>A0A162UFU7</accession>
<keyword evidence="5" id="KW-1185">Reference proteome</keyword>
<dbReference type="GO" id="GO:0003700">
    <property type="term" value="F:DNA-binding transcription factor activity"/>
    <property type="evidence" value="ECO:0007669"/>
    <property type="project" value="InterPro"/>
</dbReference>
<dbReference type="RefSeq" id="WP_067563446.1">
    <property type="nucleotide sequence ID" value="NZ_LSUQ01000013.1"/>
</dbReference>
<dbReference type="GO" id="GO:0006352">
    <property type="term" value="P:DNA-templated transcription initiation"/>
    <property type="evidence" value="ECO:0007669"/>
    <property type="project" value="InterPro"/>
</dbReference>
<evidence type="ECO:0000313" key="3">
    <source>
        <dbReference type="EMBL" id="OPG16903.1"/>
    </source>
</evidence>
<dbReference type="Proteomes" id="UP000077421">
    <property type="component" value="Unassembled WGS sequence"/>
</dbReference>
<evidence type="ECO:0000313" key="2">
    <source>
        <dbReference type="EMBL" id="OAG94262.1"/>
    </source>
</evidence>
<dbReference type="AlphaFoldDB" id="A0A162UFU7"/>